<dbReference type="InterPro" id="IPR029063">
    <property type="entry name" value="SAM-dependent_MTases_sf"/>
</dbReference>
<evidence type="ECO:0000256" key="6">
    <source>
        <dbReference type="ARBA" id="ARBA00018045"/>
    </source>
</evidence>
<evidence type="ECO:0000256" key="1">
    <source>
        <dbReference type="ARBA" id="ARBA00001806"/>
    </source>
</evidence>
<dbReference type="EC" id="2.1.1.290" evidence="5"/>
<name>A0A1B2JGQ0_PICPA</name>
<dbReference type="AlphaFoldDB" id="A0A1B2JGQ0"/>
<comment type="similarity">
    <text evidence="3">Belongs to the methyltransferase superfamily. LCMT family.</text>
</comment>
<dbReference type="Gene3D" id="3.40.50.150">
    <property type="entry name" value="Vaccinia Virus protein VP39"/>
    <property type="match status" value="1"/>
</dbReference>
<evidence type="ECO:0000256" key="4">
    <source>
        <dbReference type="ARBA" id="ARBA00012155"/>
    </source>
</evidence>
<evidence type="ECO:0000256" key="5">
    <source>
        <dbReference type="ARBA" id="ARBA00012779"/>
    </source>
</evidence>
<dbReference type="Pfam" id="PF13418">
    <property type="entry name" value="Beta-prop_TYW4"/>
    <property type="match status" value="1"/>
</dbReference>
<keyword evidence="10" id="KW-0819">tRNA processing</keyword>
<sequence length="667" mass="74948">MMIQANEGAQIPSEKSLNRQKRKIEKDKRKKHYSDIMIQGTNDYSIVSKRSVEMLYNPVLSGRKDKSTEYFKHVVKKPQRRSPAINRGYWLRMHSIKKSLESIMDQSNSDTIIVINLGAGYDVLPFELLENEKINIFCIDVDYPDLISKKISLIRGSSELRGIINDESESPIIPKHGIMLKTDNYAAVGCDLNDLHLFERLMTELNLCRDDVCSIFIAEVSLAYMKPTCANPIIQETTKFPNSHFLLLEQLLPAGERHPFSRTMLYHFGRLDSPLQCVQTYPTIEKQCERITNLGFRNVEGRDLFHYWNTLSADIKSKIASVEAFDEWEEFVMYAQHYIVLHATNSNVEVYQNTEKKKEETESAEFVKTNLIPIESPELIQRKFAACQSFEGDIVLHGGLDITRSNTTVIIKGNRATEITHNDPLSRLMCQSLTNHNGKLHLSGGRSAPGRPTTECWSIGKIQQKLPNLLEPRSRHCAVSTEHGLLLFGGCNGDAFCLLSDANLPAAWKNMSSSMPNLEAAAMCYHDGLGLIAGGMLKSGTINGTVYKFSIQNDTVTAKPIFQHKLLARYGSKVVHLKGPEYILIGGVSFHQLFNQENWLVKFNIETMAVIPLKISDDDWNNFPMLVGFNATVDETSKITCIGGGAVCFAFGSVSNPQLLTIVHSST</sequence>
<dbReference type="Gene3D" id="2.120.10.80">
    <property type="entry name" value="Kelch-type beta propeller"/>
    <property type="match status" value="1"/>
</dbReference>
<evidence type="ECO:0000256" key="14">
    <source>
        <dbReference type="SAM" id="MobiDB-lite"/>
    </source>
</evidence>
<dbReference type="InterPro" id="IPR007213">
    <property type="entry name" value="Ppm1/Ppm2/Tcmp"/>
</dbReference>
<dbReference type="InterPro" id="IPR011043">
    <property type="entry name" value="Gal_Oxase/kelch_b-propeller"/>
</dbReference>
<evidence type="ECO:0000256" key="12">
    <source>
        <dbReference type="ARBA" id="ARBA00030847"/>
    </source>
</evidence>
<evidence type="ECO:0000256" key="3">
    <source>
        <dbReference type="ARBA" id="ARBA00010703"/>
    </source>
</evidence>
<keyword evidence="8" id="KW-0808">Transferase</keyword>
<protein>
    <recommendedName>
        <fullName evidence="6">tRNA wybutosine-synthesizing protein 4</fullName>
        <ecNumber evidence="5">2.1.1.290</ecNumber>
        <ecNumber evidence="4">2.3.1.231</ecNumber>
    </recommendedName>
    <alternativeName>
        <fullName evidence="12">tRNA(Phe) (7-(3-amino-3-(methoxycarbonyl)propyl)wyosine(37)-N)-methoxycarbonyltransferase</fullName>
    </alternativeName>
    <alternativeName>
        <fullName evidence="11">tRNA(Phe) (7-(3-amino-3-carboxypropyl)wyosine(37)-O)-methyltransferase</fullName>
    </alternativeName>
</protein>
<accession>A0A1B2JGQ0</accession>
<dbReference type="PANTHER" id="PTHR46529:SF1">
    <property type="entry name" value="TRNA WYBUTOSINE-SYNTHESIZING PROTEIN 4"/>
    <property type="match status" value="1"/>
</dbReference>
<evidence type="ECO:0000313" key="15">
    <source>
        <dbReference type="EMBL" id="ANZ77025.1"/>
    </source>
</evidence>
<dbReference type="EMBL" id="CP014586">
    <property type="protein sequence ID" value="ANZ77025.1"/>
    <property type="molecule type" value="Genomic_DNA"/>
</dbReference>
<keyword evidence="7" id="KW-0489">Methyltransferase</keyword>
<dbReference type="GO" id="GO:0030488">
    <property type="term" value="P:tRNA methylation"/>
    <property type="evidence" value="ECO:0007669"/>
    <property type="project" value="TreeGrafter"/>
</dbReference>
<evidence type="ECO:0000256" key="7">
    <source>
        <dbReference type="ARBA" id="ARBA00022603"/>
    </source>
</evidence>
<proteinExistence type="inferred from homology"/>
<organism evidence="15 16">
    <name type="scientific">Komagataella pastoris</name>
    <name type="common">Yeast</name>
    <name type="synonym">Pichia pastoris</name>
    <dbReference type="NCBI Taxonomy" id="4922"/>
    <lineage>
        <taxon>Eukaryota</taxon>
        <taxon>Fungi</taxon>
        <taxon>Dikarya</taxon>
        <taxon>Ascomycota</taxon>
        <taxon>Saccharomycotina</taxon>
        <taxon>Pichiomycetes</taxon>
        <taxon>Pichiales</taxon>
        <taxon>Pichiaceae</taxon>
        <taxon>Komagataella</taxon>
    </lineage>
</organism>
<dbReference type="OrthoDB" id="47172at2759"/>
<dbReference type="PANTHER" id="PTHR46529">
    <property type="entry name" value="TRNA WYBUTOSINE-SYNTHESIZING PROTEIN 4"/>
    <property type="match status" value="1"/>
</dbReference>
<evidence type="ECO:0000256" key="9">
    <source>
        <dbReference type="ARBA" id="ARBA00022691"/>
    </source>
</evidence>
<comment type="catalytic activity">
    <reaction evidence="1">
        <text>7-[(3S)-3-amino-3-carboxypropyl]wyosine(37) in tRNA(Phe) + S-adenosyl-L-methionine = 7-[(3S)-(3-amino-3-methoxycarbonyl)propyl]wyosine(37) in tRNA(Phe) + S-adenosyl-L-homocysteine</text>
        <dbReference type="Rhea" id="RHEA:36903"/>
        <dbReference type="Rhea" id="RHEA-COMP:10379"/>
        <dbReference type="Rhea" id="RHEA-COMP:11844"/>
        <dbReference type="ChEBI" id="CHEBI:57856"/>
        <dbReference type="ChEBI" id="CHEBI:59789"/>
        <dbReference type="ChEBI" id="CHEBI:73543"/>
        <dbReference type="ChEBI" id="CHEBI:74275"/>
        <dbReference type="EC" id="2.1.1.290"/>
    </reaction>
</comment>
<feature type="compositionally biased region" description="Basic residues" evidence="14">
    <location>
        <begin position="18"/>
        <end position="32"/>
    </location>
</feature>
<dbReference type="InterPro" id="IPR015915">
    <property type="entry name" value="Kelch-typ_b-propeller"/>
</dbReference>
<feature type="region of interest" description="Disordered" evidence="14">
    <location>
        <begin position="1"/>
        <end position="32"/>
    </location>
</feature>
<comment type="catalytic activity">
    <reaction evidence="13">
        <text>7-[(3S)-(3-amino-3-methoxycarbonyl)propyl]wyosine(37) in tRNA(Phe) + S-adenosyl-L-methionine + CO2 = wybutosine(37) in tRNA(Phe) + S-adenosyl-L-homocysteine + 2 H(+)</text>
        <dbReference type="Rhea" id="RHEA:37119"/>
        <dbReference type="Rhea" id="RHEA-COMP:11844"/>
        <dbReference type="Rhea" id="RHEA-COMP:11847"/>
        <dbReference type="ChEBI" id="CHEBI:15378"/>
        <dbReference type="ChEBI" id="CHEBI:16526"/>
        <dbReference type="ChEBI" id="CHEBI:57856"/>
        <dbReference type="ChEBI" id="CHEBI:59789"/>
        <dbReference type="ChEBI" id="CHEBI:73544"/>
        <dbReference type="ChEBI" id="CHEBI:74275"/>
        <dbReference type="EC" id="2.3.1.231"/>
    </reaction>
</comment>
<comment type="pathway">
    <text evidence="2">tRNA modification; wybutosine-tRNA(Phe) biosynthesis.</text>
</comment>
<dbReference type="Pfam" id="PF04072">
    <property type="entry name" value="LCM"/>
    <property type="match status" value="1"/>
</dbReference>
<dbReference type="EC" id="2.3.1.231" evidence="4"/>
<evidence type="ECO:0000256" key="10">
    <source>
        <dbReference type="ARBA" id="ARBA00022694"/>
    </source>
</evidence>
<dbReference type="SUPFAM" id="SSF50965">
    <property type="entry name" value="Galactose oxidase, central domain"/>
    <property type="match status" value="1"/>
</dbReference>
<gene>
    <name evidence="15" type="primary">PPM2</name>
    <name evidence="15" type="ORF">ATY40_BA7504006</name>
</gene>
<evidence type="ECO:0000256" key="2">
    <source>
        <dbReference type="ARBA" id="ARBA00004797"/>
    </source>
</evidence>
<evidence type="ECO:0000256" key="11">
    <source>
        <dbReference type="ARBA" id="ARBA00029750"/>
    </source>
</evidence>
<dbReference type="UniPathway" id="UPA00375"/>
<evidence type="ECO:0000256" key="13">
    <source>
        <dbReference type="ARBA" id="ARBA00049250"/>
    </source>
</evidence>
<evidence type="ECO:0000256" key="8">
    <source>
        <dbReference type="ARBA" id="ARBA00022679"/>
    </source>
</evidence>
<dbReference type="Proteomes" id="UP000094565">
    <property type="component" value="Chromosome 3"/>
</dbReference>
<dbReference type="GO" id="GO:0031591">
    <property type="term" value="P:wybutosine biosynthetic process"/>
    <property type="evidence" value="ECO:0007669"/>
    <property type="project" value="TreeGrafter"/>
</dbReference>
<dbReference type="GO" id="GO:0008175">
    <property type="term" value="F:tRNA methyltransferase activity"/>
    <property type="evidence" value="ECO:0007669"/>
    <property type="project" value="TreeGrafter"/>
</dbReference>
<reference evidence="15 16" key="1">
    <citation type="submission" date="2016-02" db="EMBL/GenBank/DDBJ databases">
        <title>Comparative genomic and transcriptomic foundation for Pichia pastoris.</title>
        <authorList>
            <person name="Love K.R."/>
            <person name="Shah K.A."/>
            <person name="Whittaker C.A."/>
            <person name="Wu J."/>
            <person name="Bartlett M.C."/>
            <person name="Ma D."/>
            <person name="Leeson R.L."/>
            <person name="Priest M."/>
            <person name="Young S.K."/>
            <person name="Love J.C."/>
        </authorList>
    </citation>
    <scope>NUCLEOTIDE SEQUENCE [LARGE SCALE GENOMIC DNA]</scope>
    <source>
        <strain evidence="15 16">ATCC 28485</strain>
    </source>
</reference>
<keyword evidence="16" id="KW-1185">Reference proteome</keyword>
<dbReference type="SUPFAM" id="SSF53335">
    <property type="entry name" value="S-adenosyl-L-methionine-dependent methyltransferases"/>
    <property type="match status" value="1"/>
</dbReference>
<evidence type="ECO:0000313" key="16">
    <source>
        <dbReference type="Proteomes" id="UP000094565"/>
    </source>
</evidence>
<keyword evidence="9" id="KW-0949">S-adenosyl-L-methionine</keyword>